<feature type="transmembrane region" description="Helical" evidence="1">
    <location>
        <begin position="12"/>
        <end position="36"/>
    </location>
</feature>
<keyword evidence="1" id="KW-0812">Transmembrane</keyword>
<gene>
    <name evidence="2" type="ORF">GTS_38390</name>
</gene>
<proteinExistence type="predicted"/>
<dbReference type="Proteomes" id="UP000298860">
    <property type="component" value="Unassembled WGS sequence"/>
</dbReference>
<keyword evidence="3" id="KW-1185">Reference proteome</keyword>
<evidence type="ECO:0000256" key="1">
    <source>
        <dbReference type="SAM" id="Phobius"/>
    </source>
</evidence>
<sequence length="159" mass="15221">MTMRLSASSFAGTARTLVAVGTVSDCCMFLAIAAAAPRSGLRSSPGVGRTGALAAAAEGDGLPVLGSVGVPAGLAGAAVPAVSLGARPLAPRSVPGAGWLGLLGAGVLGAGALADGRLDVDVPPAGVSVVVRVVLVVVLVPPAWLAAAPPFPLDRCVGL</sequence>
<comment type="caution">
    <text evidence="2">The sequence shown here is derived from an EMBL/GenBank/DDBJ whole genome shotgun (WGS) entry which is preliminary data.</text>
</comment>
<evidence type="ECO:0000313" key="2">
    <source>
        <dbReference type="EMBL" id="GDY32206.1"/>
    </source>
</evidence>
<keyword evidence="1" id="KW-0472">Membrane</keyword>
<dbReference type="AlphaFoldDB" id="A0A4D4JCN8"/>
<keyword evidence="1" id="KW-1133">Transmembrane helix</keyword>
<accession>A0A4D4JCN8</accession>
<name>A0A4D4JCN8_9PSEU</name>
<feature type="transmembrane region" description="Helical" evidence="1">
    <location>
        <begin position="64"/>
        <end position="84"/>
    </location>
</feature>
<evidence type="ECO:0000313" key="3">
    <source>
        <dbReference type="Proteomes" id="UP000298860"/>
    </source>
</evidence>
<feature type="transmembrane region" description="Helical" evidence="1">
    <location>
        <begin position="96"/>
        <end position="114"/>
    </location>
</feature>
<organism evidence="2 3">
    <name type="scientific">Gandjariella thermophila</name>
    <dbReference type="NCBI Taxonomy" id="1931992"/>
    <lineage>
        <taxon>Bacteria</taxon>
        <taxon>Bacillati</taxon>
        <taxon>Actinomycetota</taxon>
        <taxon>Actinomycetes</taxon>
        <taxon>Pseudonocardiales</taxon>
        <taxon>Pseudonocardiaceae</taxon>
        <taxon>Gandjariella</taxon>
    </lineage>
</organism>
<protein>
    <submittedName>
        <fullName evidence="2">Uncharacterized protein</fullName>
    </submittedName>
</protein>
<feature type="transmembrane region" description="Helical" evidence="1">
    <location>
        <begin position="126"/>
        <end position="145"/>
    </location>
</feature>
<reference evidence="3" key="1">
    <citation type="submission" date="2019-04" db="EMBL/GenBank/DDBJ databases">
        <title>Draft genome sequence of Pseudonocardiaceae bacterium SL3-2-4.</title>
        <authorList>
            <person name="Ningsih F."/>
            <person name="Yokota A."/>
            <person name="Sakai Y."/>
            <person name="Nanatani K."/>
            <person name="Yabe S."/>
            <person name="Oetari A."/>
            <person name="Sjamsuridzal W."/>
        </authorList>
    </citation>
    <scope>NUCLEOTIDE SEQUENCE [LARGE SCALE GENOMIC DNA]</scope>
    <source>
        <strain evidence="3">SL3-2-4</strain>
    </source>
</reference>
<dbReference type="EMBL" id="BJFL01000022">
    <property type="protein sequence ID" value="GDY32206.1"/>
    <property type="molecule type" value="Genomic_DNA"/>
</dbReference>